<dbReference type="OrthoDB" id="185373at2759"/>
<dbReference type="GO" id="GO:0003723">
    <property type="term" value="F:RNA binding"/>
    <property type="evidence" value="ECO:0007669"/>
    <property type="project" value="InterPro"/>
</dbReference>
<protein>
    <recommendedName>
        <fullName evidence="8">Pentatricopeptide repeat-containing protein</fullName>
    </recommendedName>
</protein>
<dbReference type="InterPro" id="IPR046848">
    <property type="entry name" value="E_motif"/>
</dbReference>
<keyword evidence="3" id="KW-0802">TPR repeat</keyword>
<dbReference type="InterPro" id="IPR019734">
    <property type="entry name" value="TPR_rpt"/>
</dbReference>
<feature type="repeat" description="TPR" evidence="3">
    <location>
        <begin position="241"/>
        <end position="274"/>
    </location>
</feature>
<evidence type="ECO:0000256" key="3">
    <source>
        <dbReference type="PROSITE-ProRule" id="PRU00339"/>
    </source>
</evidence>
<dbReference type="GO" id="GO:0009451">
    <property type="term" value="P:RNA modification"/>
    <property type="evidence" value="ECO:0007669"/>
    <property type="project" value="InterPro"/>
</dbReference>
<evidence type="ECO:0008006" key="8">
    <source>
        <dbReference type="Google" id="ProtNLM"/>
    </source>
</evidence>
<dbReference type="Gramene" id="TraesRN5D0101225800.1">
    <property type="protein sequence ID" value="TraesRN5D0101225800.1"/>
    <property type="gene ID" value="TraesRN5D0101225800"/>
</dbReference>
<evidence type="ECO:0000256" key="4">
    <source>
        <dbReference type="PROSITE-ProRule" id="PRU00708"/>
    </source>
</evidence>
<dbReference type="Gramene" id="TraesCS5D02G545400.1">
    <property type="protein sequence ID" value="TraesCS5D02G545400.1.cds1"/>
    <property type="gene ID" value="TraesCS5D02G545400"/>
</dbReference>
<dbReference type="SUPFAM" id="SSF48452">
    <property type="entry name" value="TPR-like"/>
    <property type="match status" value="1"/>
</dbReference>
<dbReference type="PROSITE" id="PS51375">
    <property type="entry name" value="PPR"/>
    <property type="match status" value="6"/>
</dbReference>
<dbReference type="InterPro" id="IPR046960">
    <property type="entry name" value="PPR_At4g14850-like_plant"/>
</dbReference>
<feature type="transmembrane region" description="Helical" evidence="5">
    <location>
        <begin position="9"/>
        <end position="29"/>
    </location>
</feature>
<proteinExistence type="predicted"/>
<feature type="repeat" description="PPR" evidence="4">
    <location>
        <begin position="178"/>
        <end position="212"/>
    </location>
</feature>
<keyword evidence="5" id="KW-0472">Membrane</keyword>
<feature type="repeat" description="PPR" evidence="4">
    <location>
        <begin position="498"/>
        <end position="532"/>
    </location>
</feature>
<dbReference type="Pfam" id="PF20431">
    <property type="entry name" value="E_motif"/>
    <property type="match status" value="1"/>
</dbReference>
<keyword evidence="1" id="KW-0677">Repeat</keyword>
<dbReference type="InterPro" id="IPR011990">
    <property type="entry name" value="TPR-like_helical_dom_sf"/>
</dbReference>
<dbReference type="Gramene" id="TraesCS5D03G1189000.1">
    <property type="protein sequence ID" value="TraesCS5D03G1189000.1.CDS1"/>
    <property type="gene ID" value="TraesCS5D03G1189000"/>
</dbReference>
<dbReference type="Proteomes" id="UP000019116">
    <property type="component" value="Chromosome 5D"/>
</dbReference>
<keyword evidence="2" id="KW-0809">Transit peptide</keyword>
<reference evidence="6" key="1">
    <citation type="submission" date="2018-08" db="EMBL/GenBank/DDBJ databases">
        <authorList>
            <person name="Rossello M."/>
        </authorList>
    </citation>
    <scope>NUCLEOTIDE SEQUENCE [LARGE SCALE GENOMIC DNA]</scope>
    <source>
        <strain evidence="6">cv. Chinese Spring</strain>
    </source>
</reference>
<feature type="repeat" description="PPR" evidence="4">
    <location>
        <begin position="334"/>
        <end position="368"/>
    </location>
</feature>
<dbReference type="EnsemblPlants" id="TraesCS5D02G545400.1">
    <property type="protein sequence ID" value="TraesCS5D02G545400.1.cds1"/>
    <property type="gene ID" value="TraesCS5D02G545400"/>
</dbReference>
<keyword evidence="5" id="KW-0812">Transmembrane</keyword>
<feature type="repeat" description="PPR" evidence="4">
    <location>
        <begin position="463"/>
        <end position="497"/>
    </location>
</feature>
<reference evidence="6" key="2">
    <citation type="submission" date="2018-10" db="UniProtKB">
        <authorList>
            <consortium name="EnsemblPlants"/>
        </authorList>
    </citation>
    <scope>IDENTIFICATION</scope>
</reference>
<evidence type="ECO:0000313" key="6">
    <source>
        <dbReference type="EnsemblPlants" id="TraesCS5D02G545400.1.cds1"/>
    </source>
</evidence>
<dbReference type="Pfam" id="PF12854">
    <property type="entry name" value="PPR_1"/>
    <property type="match status" value="1"/>
</dbReference>
<evidence type="ECO:0000256" key="5">
    <source>
        <dbReference type="SAM" id="Phobius"/>
    </source>
</evidence>
<dbReference type="FunFam" id="1.25.40.10:FF:000125">
    <property type="entry name" value="Pentatricopeptide repeat-containing protein"/>
    <property type="match status" value="2"/>
</dbReference>
<accession>A0A3B6N2K2</accession>
<dbReference type="Gramene" id="TraesROB_scaffold_130468_01G000100.1">
    <property type="protein sequence ID" value="TraesROB_scaffold_130468_01G000100.1"/>
    <property type="gene ID" value="TraesROB_scaffold_130468_01G000100"/>
</dbReference>
<feature type="repeat" description="PPR" evidence="4">
    <location>
        <begin position="240"/>
        <end position="270"/>
    </location>
</feature>
<dbReference type="Gene3D" id="1.25.40.10">
    <property type="entry name" value="Tetratricopeptide repeat domain"/>
    <property type="match status" value="4"/>
</dbReference>
<dbReference type="GO" id="GO:0048731">
    <property type="term" value="P:system development"/>
    <property type="evidence" value="ECO:0007669"/>
    <property type="project" value="UniProtKB-ARBA"/>
</dbReference>
<dbReference type="PROSITE" id="PS50005">
    <property type="entry name" value="TPR"/>
    <property type="match status" value="1"/>
</dbReference>
<dbReference type="SMR" id="A0A3B6N2K2"/>
<dbReference type="FunFam" id="1.25.40.10:FF:001810">
    <property type="entry name" value="Pentatricopeptide repeat-containing protein mitochondrial"/>
    <property type="match status" value="1"/>
</dbReference>
<name>A0A3B6N2K2_WHEAT</name>
<evidence type="ECO:0000256" key="2">
    <source>
        <dbReference type="ARBA" id="ARBA00022946"/>
    </source>
</evidence>
<feature type="repeat" description="PPR" evidence="4">
    <location>
        <begin position="271"/>
        <end position="305"/>
    </location>
</feature>
<dbReference type="Gramene" id="TraesCAD_scaffold_047828_01G000500.1">
    <property type="protein sequence ID" value="TraesCAD_scaffold_047828_01G000500.1"/>
    <property type="gene ID" value="TraesCAD_scaffold_047828_01G000500"/>
</dbReference>
<dbReference type="STRING" id="4565.A0A3B6N2K2"/>
<keyword evidence="5" id="KW-1133">Transmembrane helix</keyword>
<dbReference type="InterPro" id="IPR046849">
    <property type="entry name" value="E2_motif"/>
</dbReference>
<dbReference type="PANTHER" id="PTHR47926">
    <property type="entry name" value="PENTATRICOPEPTIDE REPEAT-CONTAINING PROTEIN"/>
    <property type="match status" value="1"/>
</dbReference>
<dbReference type="AlphaFoldDB" id="A0A3B6N2K2"/>
<dbReference type="NCBIfam" id="TIGR00756">
    <property type="entry name" value="PPR"/>
    <property type="match status" value="10"/>
</dbReference>
<dbReference type="Pfam" id="PF20430">
    <property type="entry name" value="Eplus_motif"/>
    <property type="match status" value="1"/>
</dbReference>
<sequence>MNIYKKSQNLLNLFTTVFILILLCCTNMLNSEYRSEVQRYCRKSSRCHSHFLYSRQTAEPSMSRAFLRRRRRRRLLLRPSLHTVFLRLHGALANRTAPARRDLHSADDQARAVLDERPHRDAVAYAATAHLPPAEALFRPAPASARGPHLDAMMLDGYVKAGHVDRARRLFDGMAVKSVAAWTCLVSGYCRAGRVDEARALFDAMPARSVVSWTAMAQGYARSGMLRGARELFDQMPERNVVTWTVMVKAYADHGHFQEAVELFDRMPQRNPYSWSAMISGFLRAGKVDEAVRLFERMPDRNVVSWTTMVTGLAQNGRVSMAREFFDRMPRNKDIAAWNAMVTAYASDGQMNEAQRLFDSMPAKNLVSWNALIHGYAKDERKDEIIGLFLLMLRSAVSPDITTLISVLVTANSTIEVGQIHGFATTRGLLSDTSLGNALLTMYSRSGDLRSAWQAFKMLQEKDAITWTSMMQAFANHGCASYALQAFAQMLRHGYKPSSTTFTAVLSACSHAGLVDKGRAIFASVHRYGLEPTIEHHTCLVDILGRAGHVREAMKIVAAMPLDTRDDAVLRTLLGACMMHNEVDAAREVGEALAKSDGPSGSDSDGYYKVLANVFGSGGRWEEMAGVWKAMKGSKVRRTPGVSQIVVDARTHMFFSRDQGHPQCAEIYEMLDDALVPQMMKKDRPTETV</sequence>
<evidence type="ECO:0000313" key="7">
    <source>
        <dbReference type="Proteomes" id="UP000019116"/>
    </source>
</evidence>
<organism evidence="6">
    <name type="scientific">Triticum aestivum</name>
    <name type="common">Wheat</name>
    <dbReference type="NCBI Taxonomy" id="4565"/>
    <lineage>
        <taxon>Eukaryota</taxon>
        <taxon>Viridiplantae</taxon>
        <taxon>Streptophyta</taxon>
        <taxon>Embryophyta</taxon>
        <taxon>Tracheophyta</taxon>
        <taxon>Spermatophyta</taxon>
        <taxon>Magnoliopsida</taxon>
        <taxon>Liliopsida</taxon>
        <taxon>Poales</taxon>
        <taxon>Poaceae</taxon>
        <taxon>BOP clade</taxon>
        <taxon>Pooideae</taxon>
        <taxon>Triticodae</taxon>
        <taxon>Triticeae</taxon>
        <taxon>Triticinae</taxon>
        <taxon>Triticum</taxon>
    </lineage>
</organism>
<evidence type="ECO:0000256" key="1">
    <source>
        <dbReference type="ARBA" id="ARBA00022737"/>
    </source>
</evidence>
<keyword evidence="7" id="KW-1185">Reference proteome</keyword>
<dbReference type="Gramene" id="TraesWEE_scaffold_046302_01G000100.1">
    <property type="protein sequence ID" value="TraesWEE_scaffold_046302_01G000100.1"/>
    <property type="gene ID" value="TraesWEE_scaffold_046302_01G000100"/>
</dbReference>
<dbReference type="Pfam" id="PF01535">
    <property type="entry name" value="PPR"/>
    <property type="match status" value="8"/>
</dbReference>
<dbReference type="PaxDb" id="4565-Traes_5DL_301E0CB01.2"/>
<dbReference type="PANTHER" id="PTHR47926:SF380">
    <property type="entry name" value="PENTATRICOPEPTIDE REPEAT-CONTAINING PROTEIN"/>
    <property type="match status" value="1"/>
</dbReference>
<dbReference type="Pfam" id="PF13041">
    <property type="entry name" value="PPR_2"/>
    <property type="match status" value="1"/>
</dbReference>
<dbReference type="Gramene" id="TraesCLE_scaffold_145291_01G000100.1">
    <property type="protein sequence ID" value="TraesCLE_scaffold_145291_01G000100.1"/>
    <property type="gene ID" value="TraesCLE_scaffold_145291_01G000100"/>
</dbReference>
<dbReference type="InterPro" id="IPR002885">
    <property type="entry name" value="PPR_rpt"/>
</dbReference>